<dbReference type="EMBL" id="CP072801">
    <property type="protein sequence ID" value="QTR46813.1"/>
    <property type="molecule type" value="Genomic_DNA"/>
</dbReference>
<protein>
    <submittedName>
        <fullName evidence="2">FixH family protein</fullName>
    </submittedName>
</protein>
<feature type="transmembrane region" description="Helical" evidence="1">
    <location>
        <begin position="92"/>
        <end position="109"/>
    </location>
</feature>
<dbReference type="Proteomes" id="UP000672039">
    <property type="component" value="Chromosome"/>
</dbReference>
<gene>
    <name evidence="2" type="ORF">J9253_02360</name>
</gene>
<proteinExistence type="predicted"/>
<sequence length="274" mass="30408">MENQNIAFTLGVGVLASLALFFLFYKVMKRPAKLASLLTFLVVQAVYIAVASLHWAGLDVFAIHFSFFTMAAIVPGIIVGSRRGSDTDKGRLHWGPGIIIGFFMILVIVDSTIITLANSGASADFIRKFLPQPHREGVQNVVSAFPGTVANDYQKKYSQYNNYIAQLKTQKERGWQVADGWLEKPQPGKPTQFRIHVTDKAGQPVSSAKVQLSFLRPSNKAQDVNLELLESEPGFYGQMVSLPVHGMWTMVLSIQRGDEIHEIKGETWVGEEPQ</sequence>
<keyword evidence="1" id="KW-0472">Membrane</keyword>
<feature type="transmembrane region" description="Helical" evidence="1">
    <location>
        <begin position="61"/>
        <end position="80"/>
    </location>
</feature>
<evidence type="ECO:0000256" key="1">
    <source>
        <dbReference type="SAM" id="Phobius"/>
    </source>
</evidence>
<dbReference type="RefSeq" id="WP_210223134.1">
    <property type="nucleotide sequence ID" value="NZ_CP072801.1"/>
</dbReference>
<name>A0ABX7WWE0_9GAMM</name>
<organism evidence="2 3">
    <name type="scientific">Thiothrix litoralis</name>
    <dbReference type="NCBI Taxonomy" id="2891210"/>
    <lineage>
        <taxon>Bacteria</taxon>
        <taxon>Pseudomonadati</taxon>
        <taxon>Pseudomonadota</taxon>
        <taxon>Gammaproteobacteria</taxon>
        <taxon>Thiotrichales</taxon>
        <taxon>Thiotrichaceae</taxon>
        <taxon>Thiothrix</taxon>
    </lineage>
</organism>
<evidence type="ECO:0000313" key="2">
    <source>
        <dbReference type="EMBL" id="QTR46813.1"/>
    </source>
</evidence>
<reference evidence="2 3" key="1">
    <citation type="submission" date="2021-04" db="EMBL/GenBank/DDBJ databases">
        <title>Genomics, taxonomy and metabolism of representatives of sulfur bacteria of the genus Thiothrix: Thiothrix fructosivorans QT, Thiothrix unzii A1T and three new species, Thiothrix subterranea sp. nov., Thiothrix litoralis sp. nov. and 'Candidatus Thiothrix anitrata' sp. nov.</title>
        <authorList>
            <person name="Ravin N.V."/>
            <person name="Smolyakov D."/>
            <person name="Rudenko T.S."/>
            <person name="Mardanov A.V."/>
            <person name="Beletsky A.V."/>
            <person name="Markov N.D."/>
            <person name="Fomenkov A.I."/>
            <person name="Roberts R.J."/>
            <person name="Karnachuk O.V."/>
            <person name="Novikov A."/>
            <person name="Grabovich M.Y."/>
        </authorList>
    </citation>
    <scope>NUCLEOTIDE SEQUENCE [LARGE SCALE GENOMIC DNA]</scope>
    <source>
        <strain evidence="2 3">AS</strain>
    </source>
</reference>
<dbReference type="Pfam" id="PF05751">
    <property type="entry name" value="FixH"/>
    <property type="match status" value="1"/>
</dbReference>
<feature type="transmembrane region" description="Helical" evidence="1">
    <location>
        <begin position="6"/>
        <end position="25"/>
    </location>
</feature>
<dbReference type="InterPro" id="IPR008620">
    <property type="entry name" value="FixH"/>
</dbReference>
<accession>A0ABX7WWE0</accession>
<feature type="transmembrane region" description="Helical" evidence="1">
    <location>
        <begin position="37"/>
        <end position="55"/>
    </location>
</feature>
<keyword evidence="3" id="KW-1185">Reference proteome</keyword>
<keyword evidence="1" id="KW-0812">Transmembrane</keyword>
<keyword evidence="1" id="KW-1133">Transmembrane helix</keyword>
<evidence type="ECO:0000313" key="3">
    <source>
        <dbReference type="Proteomes" id="UP000672039"/>
    </source>
</evidence>